<dbReference type="InterPro" id="IPR011009">
    <property type="entry name" value="Kinase-like_dom_sf"/>
</dbReference>
<keyword evidence="2" id="KW-1185">Reference proteome</keyword>
<dbReference type="PANTHER" id="PTHR39441:SF1">
    <property type="entry name" value="DUF2252 DOMAIN-CONTAINING PROTEIN"/>
    <property type="match status" value="1"/>
</dbReference>
<evidence type="ECO:0000313" key="2">
    <source>
        <dbReference type="Proteomes" id="UP000450676"/>
    </source>
</evidence>
<dbReference type="AlphaFoldDB" id="A0A7X4KMI7"/>
<reference evidence="1 2" key="1">
    <citation type="submission" date="2019-12" db="EMBL/GenBank/DDBJ databases">
        <title>Novel species isolated from a subtropical stream in China.</title>
        <authorList>
            <person name="Lu H."/>
        </authorList>
    </citation>
    <scope>NUCLEOTIDE SEQUENCE [LARGE SCALE GENOMIC DNA]</scope>
    <source>
        <strain evidence="1 2">FT127W</strain>
    </source>
</reference>
<organism evidence="1 2">
    <name type="scientific">Pseudoduganella aquatica</name>
    <dbReference type="NCBI Taxonomy" id="2660641"/>
    <lineage>
        <taxon>Bacteria</taxon>
        <taxon>Pseudomonadati</taxon>
        <taxon>Pseudomonadota</taxon>
        <taxon>Betaproteobacteria</taxon>
        <taxon>Burkholderiales</taxon>
        <taxon>Oxalobacteraceae</taxon>
        <taxon>Telluria group</taxon>
        <taxon>Pseudoduganella</taxon>
    </lineage>
</organism>
<dbReference type="EMBL" id="WWCU01000010">
    <property type="protein sequence ID" value="MYN07870.1"/>
    <property type="molecule type" value="Genomic_DNA"/>
</dbReference>
<comment type="caution">
    <text evidence="1">The sequence shown here is derived from an EMBL/GenBank/DDBJ whole genome shotgun (WGS) entry which is preliminary data.</text>
</comment>
<dbReference type="InterPro" id="IPR018721">
    <property type="entry name" value="DUF2252"/>
</dbReference>
<dbReference type="Proteomes" id="UP000450676">
    <property type="component" value="Unassembled WGS sequence"/>
</dbReference>
<dbReference type="PANTHER" id="PTHR39441">
    <property type="entry name" value="DUF2252 DOMAIN-CONTAINING PROTEIN"/>
    <property type="match status" value="1"/>
</dbReference>
<gene>
    <name evidence="1" type="ORF">GTP77_11045</name>
</gene>
<dbReference type="RefSeq" id="WP_161072215.1">
    <property type="nucleotide sequence ID" value="NZ_WWCU01000010.1"/>
</dbReference>
<accession>A0A7X4KMI7</accession>
<protein>
    <submittedName>
        <fullName evidence="1">DUF2252 domain-containing protein</fullName>
    </submittedName>
</protein>
<evidence type="ECO:0000313" key="1">
    <source>
        <dbReference type="EMBL" id="MYN07870.1"/>
    </source>
</evidence>
<dbReference type="Pfam" id="PF10009">
    <property type="entry name" value="DUF2252"/>
    <property type="match status" value="1"/>
</dbReference>
<proteinExistence type="predicted"/>
<name>A0A7X4KMI7_9BURK</name>
<dbReference type="SUPFAM" id="SSF56112">
    <property type="entry name" value="Protein kinase-like (PK-like)"/>
    <property type="match status" value="1"/>
</dbReference>
<sequence>MTAAQEILAHNRQFRDSNRDDLELKIASMRKDVYPFFRATAHLFYRDMAALPSSPYTNAQTGRCWLAGDAHPANFGSMRDAGGGQVFAVSDFDEAYPGQYLWDLRRLAVGLLLAPYATALEPDERRAAIAAMATAYLACMEQFQSPGAAQAFRLSEDNTSGIVQKIIKKGAKGERGELLAKFQDKNTGAPSQAKIDELVAAMPGYVAGIAPSLRKPAGFYEVMDVRQRFGAGMGSLGKLRYYALLRGGADGQVLLELKQAIASAVAQASPGVLPEAAGGGHEGRRIALAQQAMLPGADPLAGYATIGGLPFNVHEKAPTDKDFKYEDITTAAELNKAAASLGMALASAHALAGQNLASPAASADIAGQIHRAVSSLGGFLAELTRFADSYAAKARQDWQDFDAAVARGEPMY</sequence>